<dbReference type="PRINTS" id="PR00328">
    <property type="entry name" value="SAR1GTPBP"/>
</dbReference>
<dbReference type="VEuPathDB" id="AmoebaDB:DICPUDRAFT_73266"/>
<dbReference type="PROSITE" id="PS51417">
    <property type="entry name" value="ARF"/>
    <property type="match status" value="1"/>
</dbReference>
<dbReference type="GO" id="GO:0005886">
    <property type="term" value="C:plasma membrane"/>
    <property type="evidence" value="ECO:0000318"/>
    <property type="project" value="GO_Central"/>
</dbReference>
<gene>
    <name evidence="12" type="ORF">DICPUDRAFT_73266</name>
</gene>
<dbReference type="AlphaFoldDB" id="F0ZXV9"/>
<dbReference type="GeneID" id="10506004"/>
<dbReference type="GO" id="GO:0005525">
    <property type="term" value="F:GTP binding"/>
    <property type="evidence" value="ECO:0000318"/>
    <property type="project" value="GO_Central"/>
</dbReference>
<evidence type="ECO:0000256" key="5">
    <source>
        <dbReference type="ARBA" id="ARBA00022927"/>
    </source>
</evidence>
<dbReference type="InterPro" id="IPR027417">
    <property type="entry name" value="P-loop_NTPase"/>
</dbReference>
<dbReference type="STRING" id="5786.F0ZXV9"/>
<dbReference type="SMART" id="SM00175">
    <property type="entry name" value="RAB"/>
    <property type="match status" value="1"/>
</dbReference>
<evidence type="ECO:0000256" key="10">
    <source>
        <dbReference type="PIRSR" id="PIRSR606689-2"/>
    </source>
</evidence>
<evidence type="ECO:0000256" key="11">
    <source>
        <dbReference type="RuleBase" id="RU003925"/>
    </source>
</evidence>
<sequence>MLDFIINSISSLFSNIFKLFEGKKDSRLLMLGLDSAGKTTILYKLKLGDVVSTIPTIGFNVETLEYKNISCTIFDVGGQERLRTLWRHYYQGTQGLIFVVDSSDRERIDEVKHEIETLRVQDELRDTIFLIFANKQDQTNAMSVSELACYLELEKMKERKWYIQPTSALNGQGIYEGMEWLSKNLNI</sequence>
<keyword evidence="6" id="KW-0333">Golgi apparatus</keyword>
<evidence type="ECO:0000256" key="9">
    <source>
        <dbReference type="PIRSR" id="PIRSR606689-1"/>
    </source>
</evidence>
<feature type="binding site" evidence="9">
    <location>
        <position position="78"/>
    </location>
    <ligand>
        <name>GTP</name>
        <dbReference type="ChEBI" id="CHEBI:37565"/>
    </ligand>
</feature>
<protein>
    <recommendedName>
        <fullName evidence="14">ADP-ribosylation factor</fullName>
    </recommendedName>
</protein>
<keyword evidence="7 9" id="KW-0342">GTP-binding</keyword>
<keyword evidence="5" id="KW-0653">Protein transport</keyword>
<reference evidence="13" key="1">
    <citation type="journal article" date="2011" name="Genome Biol.">
        <title>Comparative genomics of the social amoebae Dictyostelium discoideum and Dictyostelium purpureum.</title>
        <authorList>
            <consortium name="US DOE Joint Genome Institute (JGI-PGF)"/>
            <person name="Sucgang R."/>
            <person name="Kuo A."/>
            <person name="Tian X."/>
            <person name="Salerno W."/>
            <person name="Parikh A."/>
            <person name="Feasley C.L."/>
            <person name="Dalin E."/>
            <person name="Tu H."/>
            <person name="Huang E."/>
            <person name="Barry K."/>
            <person name="Lindquist E."/>
            <person name="Shapiro H."/>
            <person name="Bruce D."/>
            <person name="Schmutz J."/>
            <person name="Salamov A."/>
            <person name="Fey P."/>
            <person name="Gaudet P."/>
            <person name="Anjard C."/>
            <person name="Babu M.M."/>
            <person name="Basu S."/>
            <person name="Bushmanova Y."/>
            <person name="van der Wel H."/>
            <person name="Katoh-Kurasawa M."/>
            <person name="Dinh C."/>
            <person name="Coutinho P.M."/>
            <person name="Saito T."/>
            <person name="Elias M."/>
            <person name="Schaap P."/>
            <person name="Kay R.R."/>
            <person name="Henrissat B."/>
            <person name="Eichinger L."/>
            <person name="Rivero F."/>
            <person name="Putnam N.H."/>
            <person name="West C.M."/>
            <person name="Loomis W.F."/>
            <person name="Chisholm R.L."/>
            <person name="Shaulsky G."/>
            <person name="Strassmann J.E."/>
            <person name="Queller D.C."/>
            <person name="Kuspa A."/>
            <person name="Grigoriev I.V."/>
        </authorList>
    </citation>
    <scope>NUCLEOTIDE SEQUENCE [LARGE SCALE GENOMIC DNA]</scope>
    <source>
        <strain evidence="13">QSDP1</strain>
    </source>
</reference>
<keyword evidence="3 9" id="KW-0547">Nucleotide-binding</keyword>
<dbReference type="SMART" id="SM00177">
    <property type="entry name" value="ARF"/>
    <property type="match status" value="1"/>
</dbReference>
<keyword evidence="10" id="KW-0460">Magnesium</keyword>
<dbReference type="GO" id="GO:0046872">
    <property type="term" value="F:metal ion binding"/>
    <property type="evidence" value="ECO:0007669"/>
    <property type="project" value="UniProtKB-KW"/>
</dbReference>
<feature type="binding site" evidence="10">
    <location>
        <position position="39"/>
    </location>
    <ligand>
        <name>Mg(2+)</name>
        <dbReference type="ChEBI" id="CHEBI:18420"/>
    </ligand>
</feature>
<dbReference type="KEGG" id="dpp:DICPUDRAFT_73266"/>
<comment type="similarity">
    <text evidence="2 11">Belongs to the small GTPase superfamily. Arf family.</text>
</comment>
<name>F0ZXV9_DICPU</name>
<dbReference type="SUPFAM" id="SSF52540">
    <property type="entry name" value="P-loop containing nucleoside triphosphate hydrolases"/>
    <property type="match status" value="1"/>
</dbReference>
<evidence type="ECO:0000256" key="2">
    <source>
        <dbReference type="ARBA" id="ARBA00010290"/>
    </source>
</evidence>
<keyword evidence="5" id="KW-0813">Transport</keyword>
<evidence type="ECO:0008006" key="14">
    <source>
        <dbReference type="Google" id="ProtNLM"/>
    </source>
</evidence>
<keyword evidence="13" id="KW-1185">Reference proteome</keyword>
<dbReference type="OMA" id="LWRILNI"/>
<evidence type="ECO:0000313" key="12">
    <source>
        <dbReference type="EMBL" id="EGC31218.1"/>
    </source>
</evidence>
<dbReference type="PANTHER" id="PTHR11711">
    <property type="entry name" value="ADP RIBOSYLATION FACTOR-RELATED"/>
    <property type="match status" value="1"/>
</dbReference>
<organism evidence="12 13">
    <name type="scientific">Dictyostelium purpureum</name>
    <name type="common">Slime mold</name>
    <dbReference type="NCBI Taxonomy" id="5786"/>
    <lineage>
        <taxon>Eukaryota</taxon>
        <taxon>Amoebozoa</taxon>
        <taxon>Evosea</taxon>
        <taxon>Eumycetozoa</taxon>
        <taxon>Dictyostelia</taxon>
        <taxon>Dictyosteliales</taxon>
        <taxon>Dictyosteliaceae</taxon>
        <taxon>Dictyostelium</taxon>
    </lineage>
</organism>
<dbReference type="RefSeq" id="XP_003292248.1">
    <property type="nucleotide sequence ID" value="XM_003292200.1"/>
</dbReference>
<dbReference type="OrthoDB" id="15652at2759"/>
<dbReference type="InterPro" id="IPR024156">
    <property type="entry name" value="Small_GTPase_ARF"/>
</dbReference>
<dbReference type="EMBL" id="GL871268">
    <property type="protein sequence ID" value="EGC31218.1"/>
    <property type="molecule type" value="Genomic_DNA"/>
</dbReference>
<dbReference type="FunFam" id="3.40.50.300:FF:000412">
    <property type="entry name" value="ADP-ribosylation factor 1"/>
    <property type="match status" value="1"/>
</dbReference>
<dbReference type="NCBIfam" id="TIGR00231">
    <property type="entry name" value="small_GTP"/>
    <property type="match status" value="1"/>
</dbReference>
<feature type="binding site" evidence="9">
    <location>
        <begin position="32"/>
        <end position="39"/>
    </location>
    <ligand>
        <name>GTP</name>
        <dbReference type="ChEBI" id="CHEBI:37565"/>
    </ligand>
</feature>
<feature type="binding site" evidence="9">
    <location>
        <begin position="134"/>
        <end position="137"/>
    </location>
    <ligand>
        <name>GTP</name>
        <dbReference type="ChEBI" id="CHEBI:37565"/>
    </ligand>
</feature>
<dbReference type="GO" id="GO:0005794">
    <property type="term" value="C:Golgi apparatus"/>
    <property type="evidence" value="ECO:0007669"/>
    <property type="project" value="UniProtKB-SubCell"/>
</dbReference>
<dbReference type="eggNOG" id="KOG0070">
    <property type="taxonomic scope" value="Eukaryota"/>
</dbReference>
<dbReference type="InParanoid" id="F0ZXV9"/>
<accession>F0ZXV9</accession>
<evidence type="ECO:0000256" key="4">
    <source>
        <dbReference type="ARBA" id="ARBA00022892"/>
    </source>
</evidence>
<evidence type="ECO:0000256" key="7">
    <source>
        <dbReference type="ARBA" id="ARBA00023134"/>
    </source>
</evidence>
<dbReference type="PROSITE" id="PS51419">
    <property type="entry name" value="RAB"/>
    <property type="match status" value="1"/>
</dbReference>
<dbReference type="GO" id="GO:0016192">
    <property type="term" value="P:vesicle-mediated transport"/>
    <property type="evidence" value="ECO:0000318"/>
    <property type="project" value="GO_Central"/>
</dbReference>
<evidence type="ECO:0000313" key="13">
    <source>
        <dbReference type="Proteomes" id="UP000001064"/>
    </source>
</evidence>
<dbReference type="Gene3D" id="3.40.50.300">
    <property type="entry name" value="P-loop containing nucleotide triphosphate hydrolases"/>
    <property type="match status" value="1"/>
</dbReference>
<dbReference type="GO" id="GO:0005737">
    <property type="term" value="C:cytoplasm"/>
    <property type="evidence" value="ECO:0000318"/>
    <property type="project" value="GO_Central"/>
</dbReference>
<proteinExistence type="inferred from homology"/>
<dbReference type="GO" id="GO:0030010">
    <property type="term" value="P:establishment of cell polarity"/>
    <property type="evidence" value="ECO:0007669"/>
    <property type="project" value="UniProtKB-ARBA"/>
</dbReference>
<comment type="subcellular location">
    <subcellularLocation>
        <location evidence="1">Golgi apparatus</location>
    </subcellularLocation>
</comment>
<keyword evidence="4" id="KW-0931">ER-Golgi transport</keyword>
<evidence type="ECO:0000256" key="3">
    <source>
        <dbReference type="ARBA" id="ARBA00022741"/>
    </source>
</evidence>
<dbReference type="CDD" id="cd00878">
    <property type="entry name" value="Arf_Arl"/>
    <property type="match status" value="1"/>
</dbReference>
<dbReference type="Proteomes" id="UP000001064">
    <property type="component" value="Unassembled WGS sequence"/>
</dbReference>
<evidence type="ECO:0000256" key="6">
    <source>
        <dbReference type="ARBA" id="ARBA00023034"/>
    </source>
</evidence>
<comment type="function">
    <text evidence="8">GTP-binding protein that may be involved in protein trafficking. May modulate vesicle budding and uncoating within the Golgi apparatus.</text>
</comment>
<feature type="binding site" evidence="10">
    <location>
        <position position="56"/>
    </location>
    <ligand>
        <name>Mg(2+)</name>
        <dbReference type="ChEBI" id="CHEBI:18420"/>
    </ligand>
</feature>
<dbReference type="GO" id="GO:0003924">
    <property type="term" value="F:GTPase activity"/>
    <property type="evidence" value="ECO:0007669"/>
    <property type="project" value="InterPro"/>
</dbReference>
<dbReference type="SMART" id="SM00178">
    <property type="entry name" value="SAR"/>
    <property type="match status" value="1"/>
</dbReference>
<evidence type="ECO:0000256" key="8">
    <source>
        <dbReference type="ARBA" id="ARBA00059050"/>
    </source>
</evidence>
<dbReference type="Pfam" id="PF00025">
    <property type="entry name" value="Arf"/>
    <property type="match status" value="1"/>
</dbReference>
<evidence type="ECO:0000256" key="1">
    <source>
        <dbReference type="ARBA" id="ARBA00004555"/>
    </source>
</evidence>
<dbReference type="FunCoup" id="F0ZXV9">
    <property type="interactions" value="65"/>
</dbReference>
<dbReference type="InterPro" id="IPR005225">
    <property type="entry name" value="Small_GTP-bd"/>
</dbReference>
<keyword evidence="10" id="KW-0479">Metal-binding</keyword>
<dbReference type="GO" id="GO:0006886">
    <property type="term" value="P:intracellular protein transport"/>
    <property type="evidence" value="ECO:0000318"/>
    <property type="project" value="GO_Central"/>
</dbReference>
<dbReference type="InterPro" id="IPR006689">
    <property type="entry name" value="Small_GTPase_ARF/SAR"/>
</dbReference>